<feature type="transmembrane region" description="Helical" evidence="1">
    <location>
        <begin position="96"/>
        <end position="118"/>
    </location>
</feature>
<dbReference type="AlphaFoldDB" id="A0A1H9ZRB9"/>
<keyword evidence="1" id="KW-0812">Transmembrane</keyword>
<accession>A0A1H9ZRB9</accession>
<dbReference type="OrthoDB" id="142836at2157"/>
<proteinExistence type="predicted"/>
<organism evidence="2 3">
    <name type="scientific">Methanococcoides vulcani</name>
    <dbReference type="NCBI Taxonomy" id="1353158"/>
    <lineage>
        <taxon>Archaea</taxon>
        <taxon>Methanobacteriati</taxon>
        <taxon>Methanobacteriota</taxon>
        <taxon>Stenosarchaea group</taxon>
        <taxon>Methanomicrobia</taxon>
        <taxon>Methanosarcinales</taxon>
        <taxon>Methanosarcinaceae</taxon>
        <taxon>Methanococcoides</taxon>
    </lineage>
</organism>
<keyword evidence="1" id="KW-1133">Transmembrane helix</keyword>
<feature type="transmembrane region" description="Helical" evidence="1">
    <location>
        <begin position="7"/>
        <end position="32"/>
    </location>
</feature>
<protein>
    <recommendedName>
        <fullName evidence="4">DUF4064 domain-containing protein</fullName>
    </recommendedName>
</protein>
<gene>
    <name evidence="2" type="ORF">SAMN04488587_1210</name>
</gene>
<evidence type="ECO:0000313" key="3">
    <source>
        <dbReference type="Proteomes" id="UP000243338"/>
    </source>
</evidence>
<reference evidence="3" key="1">
    <citation type="submission" date="2016-10" db="EMBL/GenBank/DDBJ databases">
        <authorList>
            <person name="Varghese N."/>
            <person name="Submissions S."/>
        </authorList>
    </citation>
    <scope>NUCLEOTIDE SEQUENCE [LARGE SCALE GENOMIC DNA]</scope>
    <source>
        <strain evidence="3">SLH 33</strain>
    </source>
</reference>
<dbReference type="EMBL" id="FOHQ01000003">
    <property type="protein sequence ID" value="SES84207.1"/>
    <property type="molecule type" value="Genomic_DNA"/>
</dbReference>
<dbReference type="RefSeq" id="WP_091689728.1">
    <property type="nucleotide sequence ID" value="NZ_CAAGSJ010000005.1"/>
</dbReference>
<evidence type="ECO:0000313" key="2">
    <source>
        <dbReference type="EMBL" id="SES84207.1"/>
    </source>
</evidence>
<keyword evidence="3" id="KW-1185">Reference proteome</keyword>
<keyword evidence="1" id="KW-0472">Membrane</keyword>
<evidence type="ECO:0008006" key="4">
    <source>
        <dbReference type="Google" id="ProtNLM"/>
    </source>
</evidence>
<name>A0A1H9ZRB9_9EURY</name>
<feature type="transmembrane region" description="Helical" evidence="1">
    <location>
        <begin position="52"/>
        <end position="75"/>
    </location>
</feature>
<evidence type="ECO:0000256" key="1">
    <source>
        <dbReference type="SAM" id="Phobius"/>
    </source>
</evidence>
<sequence>MSKETAIILGVTGAFFGVAASASTLLVAAFNLRFGSRIIEYAPSPVFGISTFIVLGFGLIAPALSILGIAGGNIARTDMKKGGRLMLVSGIIGLDLFFWMWWIIPGALLTVGGILAIWDRD</sequence>
<dbReference type="Proteomes" id="UP000243338">
    <property type="component" value="Unassembled WGS sequence"/>
</dbReference>